<dbReference type="SUPFAM" id="SSF142984">
    <property type="entry name" value="Nqo1 middle domain-like"/>
    <property type="match status" value="1"/>
</dbReference>
<accession>A0A077MBR8</accession>
<dbReference type="Pfam" id="PF10589">
    <property type="entry name" value="NADH_4Fe-4S"/>
    <property type="match status" value="1"/>
</dbReference>
<evidence type="ECO:0000256" key="3">
    <source>
        <dbReference type="ARBA" id="ARBA00007523"/>
    </source>
</evidence>
<dbReference type="InterPro" id="IPR050837">
    <property type="entry name" value="ComplexI_51kDa_subunit"/>
</dbReference>
<dbReference type="InterPro" id="IPR037207">
    <property type="entry name" value="Nuop51_4Fe4S-bd_sf"/>
</dbReference>
<dbReference type="InterPro" id="IPR037225">
    <property type="entry name" value="Nuo51_FMN-bd_sf"/>
</dbReference>
<dbReference type="EC" id="1.6.99.3" evidence="12"/>
<evidence type="ECO:0000256" key="6">
    <source>
        <dbReference type="ARBA" id="ARBA00022643"/>
    </source>
</evidence>
<evidence type="ECO:0000256" key="5">
    <source>
        <dbReference type="ARBA" id="ARBA00022630"/>
    </source>
</evidence>
<dbReference type="STRING" id="1193518.BN13_340015"/>
<dbReference type="InterPro" id="IPR019575">
    <property type="entry name" value="Nuop51_4Fe4S-bd"/>
</dbReference>
<comment type="similarity">
    <text evidence="3">Belongs to the complex I 51 kDa subunit family.</text>
</comment>
<dbReference type="EMBL" id="CAJC01000144">
    <property type="protein sequence ID" value="CCI53300.1"/>
    <property type="molecule type" value="Genomic_DNA"/>
</dbReference>
<keyword evidence="12" id="KW-0560">Oxidoreductase</keyword>
<keyword evidence="9" id="KW-0411">Iron-sulfur</keyword>
<dbReference type="AlphaFoldDB" id="A0A077MBR8"/>
<evidence type="ECO:0000256" key="2">
    <source>
        <dbReference type="ARBA" id="ARBA00001966"/>
    </source>
</evidence>
<dbReference type="Proteomes" id="UP000035720">
    <property type="component" value="Unassembled WGS sequence"/>
</dbReference>
<evidence type="ECO:0000313" key="12">
    <source>
        <dbReference type="EMBL" id="CCI53300.1"/>
    </source>
</evidence>
<dbReference type="GO" id="GO:0051539">
    <property type="term" value="F:4 iron, 4 sulfur cluster binding"/>
    <property type="evidence" value="ECO:0007669"/>
    <property type="project" value="UniProtKB-KW"/>
</dbReference>
<comment type="caution">
    <text evidence="12">The sequence shown here is derived from an EMBL/GenBank/DDBJ whole genome shotgun (WGS) entry which is preliminary data.</text>
</comment>
<evidence type="ECO:0000256" key="7">
    <source>
        <dbReference type="ARBA" id="ARBA00022723"/>
    </source>
</evidence>
<dbReference type="SUPFAM" id="SSF142019">
    <property type="entry name" value="Nqo1 FMN-binding domain-like"/>
    <property type="match status" value="1"/>
</dbReference>
<comment type="cofactor">
    <cofactor evidence="2">
        <name>[4Fe-4S] cluster</name>
        <dbReference type="ChEBI" id="CHEBI:49883"/>
    </cofactor>
</comment>
<dbReference type="OrthoDB" id="9805533at2"/>
<proteinExistence type="inferred from homology"/>
<evidence type="ECO:0000259" key="10">
    <source>
        <dbReference type="Pfam" id="PF01512"/>
    </source>
</evidence>
<feature type="domain" description="NADH-ubiquinone oxidoreductase 51kDa subunit FMN-binding" evidence="10">
    <location>
        <begin position="8"/>
        <end position="156"/>
    </location>
</feature>
<organism evidence="12 13">
    <name type="scientific">Nostocoides jenkinsii Ben 74</name>
    <dbReference type="NCBI Taxonomy" id="1193518"/>
    <lineage>
        <taxon>Bacteria</taxon>
        <taxon>Bacillati</taxon>
        <taxon>Actinomycetota</taxon>
        <taxon>Actinomycetes</taxon>
        <taxon>Micrococcales</taxon>
        <taxon>Intrasporangiaceae</taxon>
        <taxon>Nostocoides</taxon>
    </lineage>
</organism>
<sequence length="363" mass="37459">MSLANLLDEAGLTGRGGAAFATGIKVRAAHESGATLIVNACDGEVGAAKDGWVVAHHLPALIEGARLVTGGRPVRVAAKRGSRTLELLTRAGVDVLAIPNRYVSSEESALISLAQGGLARPLTKTVPFVRGQGRDGNDRPIPATVVLNAETVWRVAQIADRGPGWFRSQGTATEPGPRLVAIGGAVARPAVLEAAAGMPICALLDHVGVATDAEYVGVGGLGGILLPRDTAAELLWSSTDLARFGGSVGPGVVTVHDPSECIVDTVDHLLTYAAGESARQCGPCMFGLPAIATDWHALATGIEASTADSRLERRLAELPGRGACRFPDGIARFASSARTVLADHLTAHALGHCPTHPKERHVA</sequence>
<evidence type="ECO:0000256" key="4">
    <source>
        <dbReference type="ARBA" id="ARBA00022485"/>
    </source>
</evidence>
<keyword evidence="8" id="KW-0408">Iron</keyword>
<keyword evidence="4" id="KW-0004">4Fe-4S</keyword>
<dbReference type="Gene3D" id="3.40.50.11540">
    <property type="entry name" value="NADH-ubiquinone oxidoreductase 51kDa subunit"/>
    <property type="match status" value="2"/>
</dbReference>
<dbReference type="GO" id="GO:0016491">
    <property type="term" value="F:oxidoreductase activity"/>
    <property type="evidence" value="ECO:0007669"/>
    <property type="project" value="UniProtKB-KW"/>
</dbReference>
<evidence type="ECO:0000313" key="13">
    <source>
        <dbReference type="Proteomes" id="UP000035720"/>
    </source>
</evidence>
<name>A0A077MBR8_9MICO</name>
<dbReference type="SUPFAM" id="SSF140490">
    <property type="entry name" value="Nqo1C-terminal domain-like"/>
    <property type="match status" value="1"/>
</dbReference>
<feature type="domain" description="NADH-ubiquinone oxidoreductase 51kDa subunit iron-sulphur binding" evidence="11">
    <location>
        <begin position="265"/>
        <end position="348"/>
    </location>
</feature>
<dbReference type="InterPro" id="IPR011538">
    <property type="entry name" value="Nuo51_FMN-bd"/>
</dbReference>
<dbReference type="PANTHER" id="PTHR11780:SF10">
    <property type="entry name" value="NADH DEHYDROGENASE [UBIQUINONE] FLAVOPROTEIN 1, MITOCHONDRIAL"/>
    <property type="match status" value="1"/>
</dbReference>
<dbReference type="RefSeq" id="WP_048548958.1">
    <property type="nucleotide sequence ID" value="NZ_HF571038.1"/>
</dbReference>
<keyword evidence="6" id="KW-0288">FMN</keyword>
<reference evidence="12 13" key="1">
    <citation type="journal article" date="2013" name="ISME J.">
        <title>A metabolic model for members of the genus Tetrasphaera involved in enhanced biological phosphorus removal.</title>
        <authorList>
            <person name="Kristiansen R."/>
            <person name="Nguyen H.T.T."/>
            <person name="Saunders A.M."/>
            <person name="Nielsen J.L."/>
            <person name="Wimmer R."/>
            <person name="Le V.Q."/>
            <person name="McIlroy S.J."/>
            <person name="Petrovski S."/>
            <person name="Seviour R.J."/>
            <person name="Calteau A."/>
            <person name="Nielsen K.L."/>
            <person name="Nielsen P.H."/>
        </authorList>
    </citation>
    <scope>NUCLEOTIDE SEQUENCE [LARGE SCALE GENOMIC DNA]</scope>
    <source>
        <strain evidence="12 13">Ben 74</strain>
    </source>
</reference>
<dbReference type="Gene3D" id="3.10.20.600">
    <property type="match status" value="1"/>
</dbReference>
<dbReference type="GO" id="GO:0046872">
    <property type="term" value="F:metal ion binding"/>
    <property type="evidence" value="ECO:0007669"/>
    <property type="project" value="UniProtKB-KW"/>
</dbReference>
<keyword evidence="5" id="KW-0285">Flavoprotein</keyword>
<keyword evidence="13" id="KW-1185">Reference proteome</keyword>
<evidence type="ECO:0000256" key="8">
    <source>
        <dbReference type="ARBA" id="ARBA00023004"/>
    </source>
</evidence>
<evidence type="ECO:0000259" key="11">
    <source>
        <dbReference type="Pfam" id="PF10589"/>
    </source>
</evidence>
<dbReference type="Gene3D" id="1.20.1440.230">
    <property type="entry name" value="NADH-ubiquinone oxidoreductase 51kDa subunit, iron-sulphur binding domain"/>
    <property type="match status" value="1"/>
</dbReference>
<evidence type="ECO:0000256" key="9">
    <source>
        <dbReference type="ARBA" id="ARBA00023014"/>
    </source>
</evidence>
<evidence type="ECO:0000256" key="1">
    <source>
        <dbReference type="ARBA" id="ARBA00001917"/>
    </source>
</evidence>
<dbReference type="Pfam" id="PF01512">
    <property type="entry name" value="Complex1_51K"/>
    <property type="match status" value="1"/>
</dbReference>
<dbReference type="PANTHER" id="PTHR11780">
    <property type="entry name" value="NADH-UBIQUINONE OXIDOREDUCTASE FLAVOPROTEIN 1 NDUFV1"/>
    <property type="match status" value="1"/>
</dbReference>
<protein>
    <submittedName>
        <fullName evidence="12">Putative NADH dehydrogenase</fullName>
        <ecNumber evidence="12">1.6.99.3</ecNumber>
    </submittedName>
</protein>
<gene>
    <name evidence="12" type="ORF">BN13_340015</name>
</gene>
<keyword evidence="7" id="KW-0479">Metal-binding</keyword>
<comment type="cofactor">
    <cofactor evidence="1">
        <name>FMN</name>
        <dbReference type="ChEBI" id="CHEBI:58210"/>
    </cofactor>
</comment>